<dbReference type="PATRIC" id="fig|1473.5.peg.4804"/>
<dbReference type="Gene3D" id="3.30.750.24">
    <property type="entry name" value="STAS domain"/>
    <property type="match status" value="1"/>
</dbReference>
<name>A0A0L0QSY0_VIRPA</name>
<dbReference type="PROSITE" id="PS50801">
    <property type="entry name" value="STAS"/>
    <property type="match status" value="1"/>
</dbReference>
<dbReference type="Proteomes" id="UP000036780">
    <property type="component" value="Unassembled WGS sequence"/>
</dbReference>
<organism evidence="5 6">
    <name type="scientific">Virgibacillus pantothenticus</name>
    <dbReference type="NCBI Taxonomy" id="1473"/>
    <lineage>
        <taxon>Bacteria</taxon>
        <taxon>Bacillati</taxon>
        <taxon>Bacillota</taxon>
        <taxon>Bacilli</taxon>
        <taxon>Bacillales</taxon>
        <taxon>Bacillaceae</taxon>
        <taxon>Virgibacillus</taxon>
    </lineage>
</organism>
<evidence type="ECO:0000256" key="3">
    <source>
        <dbReference type="ARBA" id="ARBA00024670"/>
    </source>
</evidence>
<keyword evidence="2" id="KW-0597">Phosphoprotein</keyword>
<dbReference type="GO" id="GO:0043856">
    <property type="term" value="F:anti-sigma factor antagonist activity"/>
    <property type="evidence" value="ECO:0007669"/>
    <property type="project" value="InterPro"/>
</dbReference>
<dbReference type="PANTHER" id="PTHR33495:SF9">
    <property type="entry name" value="ANTI-SIGMA-B FACTOR ANTAGONIST"/>
    <property type="match status" value="1"/>
</dbReference>
<dbReference type="InterPro" id="IPR002645">
    <property type="entry name" value="STAS_dom"/>
</dbReference>
<proteinExistence type="inferred from homology"/>
<dbReference type="PANTHER" id="PTHR33495">
    <property type="entry name" value="ANTI-SIGMA FACTOR ANTAGONIST TM_1081-RELATED-RELATED"/>
    <property type="match status" value="1"/>
</dbReference>
<dbReference type="NCBIfam" id="TIGR00377">
    <property type="entry name" value="ant_ant_sig"/>
    <property type="match status" value="1"/>
</dbReference>
<evidence type="ECO:0000256" key="1">
    <source>
        <dbReference type="ARBA" id="ARBA00009013"/>
    </source>
</evidence>
<reference evidence="6" key="1">
    <citation type="submission" date="2015-07" db="EMBL/GenBank/DDBJ databases">
        <title>Fjat-10053 dsm26.</title>
        <authorList>
            <person name="Liu B."/>
            <person name="Wang J."/>
            <person name="Zhu Y."/>
            <person name="Liu G."/>
            <person name="Chen Q."/>
            <person name="Chen Z."/>
            <person name="Lan J."/>
            <person name="Che J."/>
            <person name="Ge C."/>
            <person name="Shi H."/>
            <person name="Pan Z."/>
            <person name="Liu X."/>
        </authorList>
    </citation>
    <scope>NUCLEOTIDE SEQUENCE [LARGE SCALE GENOMIC DNA]</scope>
    <source>
        <strain evidence="6">DSM 26</strain>
    </source>
</reference>
<comment type="function">
    <text evidence="3">Positive regulator of sigma-B activity. Non-phosphorylated RsbV binds to RsbW, preventing its association with sigma-B. When phosphorylated, releases RsbW, which is then free to complex with and inactivate sigma-B.</text>
</comment>
<protein>
    <recommendedName>
        <fullName evidence="4">Anti-sigma factor antagonist</fullName>
    </recommendedName>
</protein>
<evidence type="ECO:0000313" key="5">
    <source>
        <dbReference type="EMBL" id="KNE21696.1"/>
    </source>
</evidence>
<keyword evidence="6" id="KW-1185">Reference proteome</keyword>
<gene>
    <name evidence="5" type="ORF">AFK71_08680</name>
</gene>
<dbReference type="GeneID" id="66872512"/>
<dbReference type="AlphaFoldDB" id="A0A0L0QSY0"/>
<comment type="similarity">
    <text evidence="1 4">Belongs to the anti-sigma-factor antagonist family.</text>
</comment>
<dbReference type="CDD" id="cd07043">
    <property type="entry name" value="STAS_anti-anti-sigma_factors"/>
    <property type="match status" value="1"/>
</dbReference>
<sequence length="111" mass="12340">MNLTINVVNEGPMKSVVYLVGEIDAYTAPNLKEALIPLTRQEEHHVEVDLAEINYMDSTGLGTFISALKSSKEYSSKLTLVNIQDRVLRLFKITGLDEIMDLRASIRGGSE</sequence>
<dbReference type="SUPFAM" id="SSF52091">
    <property type="entry name" value="SpoIIaa-like"/>
    <property type="match status" value="1"/>
</dbReference>
<evidence type="ECO:0000256" key="2">
    <source>
        <dbReference type="ARBA" id="ARBA00022553"/>
    </source>
</evidence>
<dbReference type="Pfam" id="PF01740">
    <property type="entry name" value="STAS"/>
    <property type="match status" value="1"/>
</dbReference>
<dbReference type="InterPro" id="IPR003658">
    <property type="entry name" value="Anti-sigma_ant"/>
</dbReference>
<comment type="caution">
    <text evidence="5">The sequence shown here is derived from an EMBL/GenBank/DDBJ whole genome shotgun (WGS) entry which is preliminary data.</text>
</comment>
<dbReference type="OrthoDB" id="9793697at2"/>
<evidence type="ECO:0000256" key="4">
    <source>
        <dbReference type="RuleBase" id="RU003749"/>
    </source>
</evidence>
<dbReference type="RefSeq" id="WP_050351140.1">
    <property type="nucleotide sequence ID" value="NZ_BOSN01000010.1"/>
</dbReference>
<accession>A0A0L0QSY0</accession>
<dbReference type="EMBL" id="LGTO01000005">
    <property type="protein sequence ID" value="KNE21696.1"/>
    <property type="molecule type" value="Genomic_DNA"/>
</dbReference>
<dbReference type="InterPro" id="IPR036513">
    <property type="entry name" value="STAS_dom_sf"/>
</dbReference>
<evidence type="ECO:0000313" key="6">
    <source>
        <dbReference type="Proteomes" id="UP000036780"/>
    </source>
</evidence>